<dbReference type="Pfam" id="PF06580">
    <property type="entry name" value="His_kinase"/>
    <property type="match status" value="1"/>
</dbReference>
<dbReference type="Gene3D" id="3.30.565.10">
    <property type="entry name" value="Histidine kinase-like ATPase, C-terminal domain"/>
    <property type="match status" value="1"/>
</dbReference>
<dbReference type="InterPro" id="IPR036890">
    <property type="entry name" value="HATPase_C_sf"/>
</dbReference>
<dbReference type="InterPro" id="IPR019734">
    <property type="entry name" value="TPR_rpt"/>
</dbReference>
<proteinExistence type="predicted"/>
<dbReference type="SUPFAM" id="SSF48452">
    <property type="entry name" value="TPR-like"/>
    <property type="match status" value="2"/>
</dbReference>
<dbReference type="PROSITE" id="PS50005">
    <property type="entry name" value="TPR"/>
    <property type="match status" value="1"/>
</dbReference>
<feature type="coiled-coil region" evidence="2">
    <location>
        <begin position="443"/>
        <end position="470"/>
    </location>
</feature>
<keyword evidence="1" id="KW-0802">TPR repeat</keyword>
<comment type="caution">
    <text evidence="5">The sequence shown here is derived from an EMBL/GenBank/DDBJ whole genome shotgun (WGS) entry which is preliminary data.</text>
</comment>
<dbReference type="PANTHER" id="PTHR34220">
    <property type="entry name" value="SENSOR HISTIDINE KINASE YPDA"/>
    <property type="match status" value="1"/>
</dbReference>
<dbReference type="EMBL" id="JBHTJH010000017">
    <property type="protein sequence ID" value="MFD0863635.1"/>
    <property type="molecule type" value="Genomic_DNA"/>
</dbReference>
<keyword evidence="5" id="KW-0418">Kinase</keyword>
<dbReference type="Pfam" id="PF13432">
    <property type="entry name" value="TPR_16"/>
    <property type="match status" value="1"/>
</dbReference>
<keyword evidence="3" id="KW-0812">Transmembrane</keyword>
<feature type="domain" description="Signal transduction histidine kinase internal region" evidence="4">
    <location>
        <begin position="525"/>
        <end position="603"/>
    </location>
</feature>
<dbReference type="InterPro" id="IPR050640">
    <property type="entry name" value="Bact_2-comp_sensor_kinase"/>
</dbReference>
<dbReference type="Gene3D" id="1.25.40.10">
    <property type="entry name" value="Tetratricopeptide repeat domain"/>
    <property type="match status" value="3"/>
</dbReference>
<organism evidence="5 6">
    <name type="scientific">Sungkyunkwania multivorans</name>
    <dbReference type="NCBI Taxonomy" id="1173618"/>
    <lineage>
        <taxon>Bacteria</taxon>
        <taxon>Pseudomonadati</taxon>
        <taxon>Bacteroidota</taxon>
        <taxon>Flavobacteriia</taxon>
        <taxon>Flavobacteriales</taxon>
        <taxon>Flavobacteriaceae</taxon>
        <taxon>Sungkyunkwania</taxon>
    </lineage>
</organism>
<evidence type="ECO:0000256" key="2">
    <source>
        <dbReference type="SAM" id="Coils"/>
    </source>
</evidence>
<dbReference type="PANTHER" id="PTHR34220:SF7">
    <property type="entry name" value="SENSOR HISTIDINE KINASE YPDA"/>
    <property type="match status" value="1"/>
</dbReference>
<keyword evidence="5" id="KW-0808">Transferase</keyword>
<gene>
    <name evidence="5" type="ORF">ACFQ1M_15570</name>
</gene>
<dbReference type="InterPro" id="IPR008969">
    <property type="entry name" value="CarboxyPept-like_regulatory"/>
</dbReference>
<dbReference type="GO" id="GO:0016301">
    <property type="term" value="F:kinase activity"/>
    <property type="evidence" value="ECO:0007669"/>
    <property type="project" value="UniProtKB-KW"/>
</dbReference>
<keyword evidence="6" id="KW-1185">Reference proteome</keyword>
<reference evidence="6" key="1">
    <citation type="journal article" date="2019" name="Int. J. Syst. Evol. Microbiol.">
        <title>The Global Catalogue of Microorganisms (GCM) 10K type strain sequencing project: providing services to taxonomists for standard genome sequencing and annotation.</title>
        <authorList>
            <consortium name="The Broad Institute Genomics Platform"/>
            <consortium name="The Broad Institute Genome Sequencing Center for Infectious Disease"/>
            <person name="Wu L."/>
            <person name="Ma J."/>
        </authorList>
    </citation>
    <scope>NUCLEOTIDE SEQUENCE [LARGE SCALE GENOMIC DNA]</scope>
    <source>
        <strain evidence="6">CCUG 62952</strain>
    </source>
</reference>
<evidence type="ECO:0000256" key="1">
    <source>
        <dbReference type="PROSITE-ProRule" id="PRU00339"/>
    </source>
</evidence>
<accession>A0ABW3D186</accession>
<keyword evidence="2" id="KW-0175">Coiled coil</keyword>
<protein>
    <submittedName>
        <fullName evidence="5">Histidine kinase</fullName>
    </submittedName>
</protein>
<evidence type="ECO:0000313" key="6">
    <source>
        <dbReference type="Proteomes" id="UP001596978"/>
    </source>
</evidence>
<dbReference type="Proteomes" id="UP001596978">
    <property type="component" value="Unassembled WGS sequence"/>
</dbReference>
<sequence>MLGSITLTAQEYRNQTPKEFILEGTVKVKENRDPIPDAEVRVGGVRTVRTNALGEFQIRARIGDELEVSHPAFETVFYTLNTEEDVDVLVEGFDDANDVASFKRGTRSKREGTSLTHQQFIDSAQRYEKKNIDKSIAFVENSIKALGKRPDRIKAGLSYETLGNIYAHWAQFDLAVNSYKNSLRYTDKASVRLRLANALLNNNELEAAEETFKEILSKTRQVPYEKIAAYEGLGDVKMAAASYPEAIDNYNKGLELANKNLITPKITDLNSKLAEAYAASGNLPEAKGYFDNSLNLASSQSPQRSLEEKDKVADFYGRNNLYDEEIELRKQALEQVEDVEGEQHTFSVSPTVSDSVTTQALNYKIGSALLLQEKTEEAIPYLQRSISEADKKEDLIVQKDATRKLSEAFKYQGDFAKALESYQSYVDLVDRIYLKKEQQISQAARFSRDITNKQNRITSLEKDIALSESRMDLISTEQALISESNKRQQLIIYGLGIGLVLLAITLFFMNRSIRQQKLANNLLALRSLRSQMNPHFIFNALNSVNNYIAMNDERNANRYLSEFSVLMRSVLENSEEDFIPLSKEIELLRLYTKLEHARFKDKFDYEIKVDESLMVEEFEIPPMLLQPYIENAVWHGLRYKESKGHLLVHFKQVDDQQMKIIIEDDGIGRKRSAELKTKHQQQQKSKGMGNIKKRIAILNDMYKDKVDVFLTDVEASGEGTRVELTLKKD</sequence>
<evidence type="ECO:0000259" key="4">
    <source>
        <dbReference type="Pfam" id="PF06580"/>
    </source>
</evidence>
<feature type="transmembrane region" description="Helical" evidence="3">
    <location>
        <begin position="490"/>
        <end position="509"/>
    </location>
</feature>
<dbReference type="SUPFAM" id="SSF49464">
    <property type="entry name" value="Carboxypeptidase regulatory domain-like"/>
    <property type="match status" value="1"/>
</dbReference>
<keyword evidence="3" id="KW-1133">Transmembrane helix</keyword>
<dbReference type="SUPFAM" id="SSF55874">
    <property type="entry name" value="ATPase domain of HSP90 chaperone/DNA topoisomerase II/histidine kinase"/>
    <property type="match status" value="1"/>
</dbReference>
<feature type="repeat" description="TPR" evidence="1">
    <location>
        <begin position="227"/>
        <end position="260"/>
    </location>
</feature>
<dbReference type="InterPro" id="IPR011990">
    <property type="entry name" value="TPR-like_helical_dom_sf"/>
</dbReference>
<dbReference type="SMART" id="SM00028">
    <property type="entry name" value="TPR"/>
    <property type="match status" value="4"/>
</dbReference>
<dbReference type="RefSeq" id="WP_386409845.1">
    <property type="nucleotide sequence ID" value="NZ_JBHTJH010000017.1"/>
</dbReference>
<name>A0ABW3D186_9FLAO</name>
<evidence type="ECO:0000313" key="5">
    <source>
        <dbReference type="EMBL" id="MFD0863635.1"/>
    </source>
</evidence>
<evidence type="ECO:0000256" key="3">
    <source>
        <dbReference type="SAM" id="Phobius"/>
    </source>
</evidence>
<dbReference type="InterPro" id="IPR010559">
    <property type="entry name" value="Sig_transdc_His_kin_internal"/>
</dbReference>
<keyword evidence="3" id="KW-0472">Membrane</keyword>